<dbReference type="PROSITE" id="PS51257">
    <property type="entry name" value="PROKAR_LIPOPROTEIN"/>
    <property type="match status" value="1"/>
</dbReference>
<dbReference type="AlphaFoldDB" id="A0A7J5QP56"/>
<name>A0A7J5QP56_9BACE</name>
<evidence type="ECO:0000313" key="2">
    <source>
        <dbReference type="Proteomes" id="UP000471447"/>
    </source>
</evidence>
<dbReference type="Pfam" id="PF17145">
    <property type="entry name" value="DUF5119"/>
    <property type="match status" value="1"/>
</dbReference>
<dbReference type="EMBL" id="WDCG01000020">
    <property type="protein sequence ID" value="KAB6421319.1"/>
    <property type="molecule type" value="Genomic_DNA"/>
</dbReference>
<comment type="caution">
    <text evidence="1">The sequence shown here is derived from an EMBL/GenBank/DDBJ whole genome shotgun (WGS) entry which is preliminary data.</text>
</comment>
<reference evidence="1 2" key="1">
    <citation type="journal article" date="2019" name="Nat. Med.">
        <title>A library of human gut bacterial isolates paired with longitudinal multiomics data enables mechanistic microbiome research.</title>
        <authorList>
            <person name="Poyet M."/>
            <person name="Groussin M."/>
            <person name="Gibbons S.M."/>
            <person name="Avila-Pacheco J."/>
            <person name="Jiang X."/>
            <person name="Kearney S.M."/>
            <person name="Perrotta A.R."/>
            <person name="Berdy B."/>
            <person name="Zhao S."/>
            <person name="Lieberman T.D."/>
            <person name="Swanson P.K."/>
            <person name="Smith M."/>
            <person name="Roesemann S."/>
            <person name="Alexander J.E."/>
            <person name="Rich S.A."/>
            <person name="Livny J."/>
            <person name="Vlamakis H."/>
            <person name="Clish C."/>
            <person name="Bullock K."/>
            <person name="Deik A."/>
            <person name="Scott J."/>
            <person name="Pierce K.A."/>
            <person name="Xavier R.J."/>
            <person name="Alm E.J."/>
        </authorList>
    </citation>
    <scope>NUCLEOTIDE SEQUENCE [LARGE SCALE GENOMIC DNA]</scope>
    <source>
        <strain evidence="1 2">BIOML-A7</strain>
    </source>
</reference>
<protein>
    <submittedName>
        <fullName evidence="1">DUF5119 domain-containing protein</fullName>
    </submittedName>
</protein>
<sequence>MKYVLQAVVAFAVLLLMSCEHKELCYDCSRTIKIQVIFDWRNTPNVTPETMRLYLFPLDGGKPEAYEFTDYRGGDINVPAGRYRALCVNSDTESVLYRNIDFFGSFEAYAPDGVLSVRGFSVPRVKGTSEERIARSPDRLYSDRLDDVTIELSKENQTVVLYPELSVCRYRVKIMNVSNLKYISSNGLSGALSGMSGGLLMGPNDLTLDVVTVPFEVVSDGISTLTADFWVFGQIGLDGPVHQLVIYVIMADGSKNYYTFDVTRQVDDAADPRDVHILLDGLPLPKPIVNGGGFHPTVDEWQNIYVDVPM</sequence>
<dbReference type="InterPro" id="IPR033410">
    <property type="entry name" value="DUF5119"/>
</dbReference>
<proteinExistence type="predicted"/>
<gene>
    <name evidence="1" type="ORF">GAZ26_17310</name>
</gene>
<dbReference type="Proteomes" id="UP000471447">
    <property type="component" value="Unassembled WGS sequence"/>
</dbReference>
<organism evidence="1 2">
    <name type="scientific">Bacteroides xylanisolvens</name>
    <dbReference type="NCBI Taxonomy" id="371601"/>
    <lineage>
        <taxon>Bacteria</taxon>
        <taxon>Pseudomonadati</taxon>
        <taxon>Bacteroidota</taxon>
        <taxon>Bacteroidia</taxon>
        <taxon>Bacteroidales</taxon>
        <taxon>Bacteroidaceae</taxon>
        <taxon>Bacteroides</taxon>
    </lineage>
</organism>
<accession>A0A7J5QP56</accession>
<evidence type="ECO:0000313" key="1">
    <source>
        <dbReference type="EMBL" id="KAB6421319.1"/>
    </source>
</evidence>